<dbReference type="RefSeq" id="WP_067364713.1">
    <property type="nucleotide sequence ID" value="NZ_JBIUBN010000021.1"/>
</dbReference>
<dbReference type="InterPro" id="IPR013525">
    <property type="entry name" value="ABC2_TM"/>
</dbReference>
<dbReference type="GO" id="GO:0046677">
    <property type="term" value="P:response to antibiotic"/>
    <property type="evidence" value="ECO:0007669"/>
    <property type="project" value="UniProtKB-KW"/>
</dbReference>
<feature type="transmembrane region" description="Helical" evidence="6">
    <location>
        <begin position="249"/>
        <end position="269"/>
    </location>
</feature>
<dbReference type="GO" id="GO:0043190">
    <property type="term" value="C:ATP-binding cassette (ABC) transporter complex"/>
    <property type="evidence" value="ECO:0007669"/>
    <property type="project" value="InterPro"/>
</dbReference>
<feature type="transmembrane region" description="Helical" evidence="6">
    <location>
        <begin position="149"/>
        <end position="174"/>
    </location>
</feature>
<evidence type="ECO:0000256" key="6">
    <source>
        <dbReference type="RuleBase" id="RU361157"/>
    </source>
</evidence>
<feature type="transmembrane region" description="Helical" evidence="6">
    <location>
        <begin position="112"/>
        <end position="137"/>
    </location>
</feature>
<comment type="similarity">
    <text evidence="6">Belongs to the ABC-2 integral membrane protein family.</text>
</comment>
<feature type="transmembrane region" description="Helical" evidence="6">
    <location>
        <begin position="73"/>
        <end position="91"/>
    </location>
</feature>
<comment type="caution">
    <text evidence="8">The sequence shown here is derived from an EMBL/GenBank/DDBJ whole genome shotgun (WGS) entry which is preliminary data.</text>
</comment>
<dbReference type="Proteomes" id="UP000070620">
    <property type="component" value="Unassembled WGS sequence"/>
</dbReference>
<feature type="transmembrane region" description="Helical" evidence="6">
    <location>
        <begin position="34"/>
        <end position="53"/>
    </location>
</feature>
<evidence type="ECO:0000256" key="5">
    <source>
        <dbReference type="ARBA" id="ARBA00023251"/>
    </source>
</evidence>
<dbReference type="PANTHER" id="PTHR43229">
    <property type="entry name" value="NODULATION PROTEIN J"/>
    <property type="match status" value="1"/>
</dbReference>
<proteinExistence type="inferred from homology"/>
<keyword evidence="5" id="KW-0046">Antibiotic resistance</keyword>
<dbReference type="EMBL" id="LRQV01000037">
    <property type="protein sequence ID" value="KXK61604.1"/>
    <property type="molecule type" value="Genomic_DNA"/>
</dbReference>
<dbReference type="PIRSF" id="PIRSF006648">
    <property type="entry name" value="DrrB"/>
    <property type="match status" value="1"/>
</dbReference>
<evidence type="ECO:0000313" key="8">
    <source>
        <dbReference type="EMBL" id="KXK61604.1"/>
    </source>
</evidence>
<dbReference type="InterPro" id="IPR051784">
    <property type="entry name" value="Nod_factor_ABC_transporter"/>
</dbReference>
<dbReference type="PROSITE" id="PS51012">
    <property type="entry name" value="ABC_TM2"/>
    <property type="match status" value="1"/>
</dbReference>
<feature type="domain" description="ABC transmembrane type-2" evidence="7">
    <location>
        <begin position="33"/>
        <end position="270"/>
    </location>
</feature>
<keyword evidence="6" id="KW-0813">Transport</keyword>
<protein>
    <recommendedName>
        <fullName evidence="6">Transport permease protein</fullName>
    </recommendedName>
</protein>
<dbReference type="AlphaFoldDB" id="A0A136PTE4"/>
<keyword evidence="4 6" id="KW-0472">Membrane</keyword>
<dbReference type="InterPro" id="IPR047817">
    <property type="entry name" value="ABC2_TM_bact-type"/>
</dbReference>
<name>A0A136PTE4_9ACTN</name>
<evidence type="ECO:0000259" key="7">
    <source>
        <dbReference type="PROSITE" id="PS51012"/>
    </source>
</evidence>
<reference evidence="8 9" key="1">
    <citation type="submission" date="2016-01" db="EMBL/GenBank/DDBJ databases">
        <title>Whole genome sequence and analysis of Micromonospora rosaria DSM 803, which can produce antibacterial substance rosamicin.</title>
        <authorList>
            <person name="Yang H."/>
            <person name="He X."/>
            <person name="Zhu D."/>
        </authorList>
    </citation>
    <scope>NUCLEOTIDE SEQUENCE [LARGE SCALE GENOMIC DNA]</scope>
    <source>
        <strain evidence="8 9">DSM 803</strain>
    </source>
</reference>
<evidence type="ECO:0000256" key="1">
    <source>
        <dbReference type="ARBA" id="ARBA00004141"/>
    </source>
</evidence>
<keyword evidence="2 6" id="KW-0812">Transmembrane</keyword>
<organism evidence="8 9">
    <name type="scientific">Micromonospora rosaria</name>
    <dbReference type="NCBI Taxonomy" id="47874"/>
    <lineage>
        <taxon>Bacteria</taxon>
        <taxon>Bacillati</taxon>
        <taxon>Actinomycetota</taxon>
        <taxon>Actinomycetes</taxon>
        <taxon>Micromonosporales</taxon>
        <taxon>Micromonosporaceae</taxon>
        <taxon>Micromonospora</taxon>
    </lineage>
</organism>
<dbReference type="Pfam" id="PF01061">
    <property type="entry name" value="ABC2_membrane"/>
    <property type="match status" value="1"/>
</dbReference>
<sequence length="275" mass="29230">MTTTARPTPLRAVLRLGLHRGVLELTAFRRERDAVVFTVAMPAVILILLGALFDGVYPGSDVTSAQYLAPSMIAAGVASTTFINLGTGIAADRDDGTLRRLRGLPMPPAAYVVGKTLMALVVSVGEAVLLIAVGVLAFDLSLPADPARWLTLGWVFLLGGTACALLGIAVSALARSARSAAAVLNLPYLVLAFVSGVFFTPVAALPEPLRTLGALFPLKWMAQGFRSAFLPDTILPQEVVPSWEHGRTALVLVAWCIGGLLLCLTTFRWQGRRNR</sequence>
<comment type="subcellular location">
    <subcellularLocation>
        <location evidence="6">Cell membrane</location>
        <topology evidence="6">Multi-pass membrane protein</topology>
    </subcellularLocation>
    <subcellularLocation>
        <location evidence="1">Membrane</location>
        <topology evidence="1">Multi-pass membrane protein</topology>
    </subcellularLocation>
</comment>
<evidence type="ECO:0000256" key="3">
    <source>
        <dbReference type="ARBA" id="ARBA00022989"/>
    </source>
</evidence>
<evidence type="ECO:0000256" key="2">
    <source>
        <dbReference type="ARBA" id="ARBA00022692"/>
    </source>
</evidence>
<gene>
    <name evidence="8" type="ORF">AWW66_12745</name>
</gene>
<dbReference type="GO" id="GO:0140359">
    <property type="term" value="F:ABC-type transporter activity"/>
    <property type="evidence" value="ECO:0007669"/>
    <property type="project" value="InterPro"/>
</dbReference>
<keyword evidence="3 6" id="KW-1133">Transmembrane helix</keyword>
<evidence type="ECO:0000256" key="4">
    <source>
        <dbReference type="ARBA" id="ARBA00023136"/>
    </source>
</evidence>
<keyword evidence="6" id="KW-1003">Cell membrane</keyword>
<evidence type="ECO:0000313" key="9">
    <source>
        <dbReference type="Proteomes" id="UP000070620"/>
    </source>
</evidence>
<accession>A0A136PTE4</accession>
<feature type="transmembrane region" description="Helical" evidence="6">
    <location>
        <begin position="186"/>
        <end position="205"/>
    </location>
</feature>
<dbReference type="PANTHER" id="PTHR43229:SF3">
    <property type="entry name" value="ABC-TYPE MULTIDRUG TRANSPORT SYSTEM, PERMEASE COMPONENT"/>
    <property type="match status" value="1"/>
</dbReference>
<keyword evidence="9" id="KW-1185">Reference proteome</keyword>
<dbReference type="InterPro" id="IPR000412">
    <property type="entry name" value="ABC_2_transport"/>
</dbReference>